<dbReference type="Pfam" id="PF00482">
    <property type="entry name" value="T2SSF"/>
    <property type="match status" value="1"/>
</dbReference>
<dbReference type="AlphaFoldDB" id="A0A1L6XED9"/>
<keyword evidence="3" id="KW-1003">Cell membrane</keyword>
<accession>A0A1L6XED9</accession>
<evidence type="ECO:0000256" key="5">
    <source>
        <dbReference type="ARBA" id="ARBA00022989"/>
    </source>
</evidence>
<feature type="transmembrane region" description="Helical" evidence="7">
    <location>
        <begin position="110"/>
        <end position="131"/>
    </location>
</feature>
<dbReference type="InterPro" id="IPR003004">
    <property type="entry name" value="GspF/PilC"/>
</dbReference>
<keyword evidence="10" id="KW-1185">Reference proteome</keyword>
<dbReference type="Gene3D" id="1.20.81.30">
    <property type="entry name" value="Type II secretion system (T2SS), domain F"/>
    <property type="match status" value="1"/>
</dbReference>
<keyword evidence="6 7" id="KW-0472">Membrane</keyword>
<dbReference type="InterPro" id="IPR042094">
    <property type="entry name" value="T2SS_GspF_sf"/>
</dbReference>
<evidence type="ECO:0000259" key="8">
    <source>
        <dbReference type="Pfam" id="PF00482"/>
    </source>
</evidence>
<evidence type="ECO:0000256" key="6">
    <source>
        <dbReference type="ARBA" id="ARBA00023136"/>
    </source>
</evidence>
<evidence type="ECO:0000256" key="4">
    <source>
        <dbReference type="ARBA" id="ARBA00022692"/>
    </source>
</evidence>
<name>A0A1L6XED9_9LACO</name>
<comment type="similarity">
    <text evidence="2">Belongs to the GSP F family.</text>
</comment>
<feature type="transmembrane region" description="Helical" evidence="7">
    <location>
        <begin position="146"/>
        <end position="166"/>
    </location>
</feature>
<evidence type="ECO:0000256" key="7">
    <source>
        <dbReference type="SAM" id="Phobius"/>
    </source>
</evidence>
<dbReference type="InterPro" id="IPR018076">
    <property type="entry name" value="T2SS_GspF_dom"/>
</dbReference>
<dbReference type="EMBL" id="CP018888">
    <property type="protein sequence ID" value="APT19341.1"/>
    <property type="molecule type" value="Genomic_DNA"/>
</dbReference>
<keyword evidence="5 7" id="KW-1133">Transmembrane helix</keyword>
<keyword evidence="4 7" id="KW-0812">Transmembrane</keyword>
<feature type="domain" description="Type II secretion system protein GspF" evidence="8">
    <location>
        <begin position="15"/>
        <end position="131"/>
    </location>
</feature>
<feature type="transmembrane region" description="Helical" evidence="7">
    <location>
        <begin position="301"/>
        <end position="322"/>
    </location>
</feature>
<evidence type="ECO:0000256" key="2">
    <source>
        <dbReference type="ARBA" id="ARBA00005745"/>
    </source>
</evidence>
<proteinExistence type="inferred from homology"/>
<comment type="subcellular location">
    <subcellularLocation>
        <location evidence="1">Cell membrane</location>
        <topology evidence="1">Multi-pass membrane protein</topology>
    </subcellularLocation>
</comment>
<dbReference type="Proteomes" id="UP000185499">
    <property type="component" value="Chromosome"/>
</dbReference>
<evidence type="ECO:0000313" key="9">
    <source>
        <dbReference type="EMBL" id="APT19341.1"/>
    </source>
</evidence>
<organism evidence="9 10">
    <name type="scientific">Amylolactobacillus amylophilus DSM 20533 = JCM 1125</name>
    <dbReference type="NCBI Taxonomy" id="1423721"/>
    <lineage>
        <taxon>Bacteria</taxon>
        <taxon>Bacillati</taxon>
        <taxon>Bacillota</taxon>
        <taxon>Bacilli</taxon>
        <taxon>Lactobacillales</taxon>
        <taxon>Lactobacillaceae</taxon>
        <taxon>Amylolactobacillus</taxon>
    </lineage>
</organism>
<reference evidence="9 10" key="1">
    <citation type="submission" date="2016-12" db="EMBL/GenBank/DDBJ databases">
        <title>The whole genome sequencing and assembly of Lactobacillus amylophilus DSM 20533T strain.</title>
        <authorList>
            <person name="Lee Y.-J."/>
            <person name="Yi H."/>
            <person name="Bahn Y.-S."/>
            <person name="Kim J.F."/>
            <person name="Lee D.-W."/>
        </authorList>
    </citation>
    <scope>NUCLEOTIDE SEQUENCE [LARGE SCALE GENOMIC DNA]</scope>
    <source>
        <strain evidence="9 10">DSM 20533</strain>
    </source>
</reference>
<evidence type="ECO:0000256" key="3">
    <source>
        <dbReference type="ARBA" id="ARBA00022475"/>
    </source>
</evidence>
<sequence>MSLGKWNTTDRIKLLENITLLLDNGFSLNEGLQALPGIWHQREHELFRINELMRQNRHFALILAEIGFSLTTTTQIGMALEEGTLRQCLRQLTGVLVLRREQMKKIKQEMAYPVVIIVMMSFLMIFMRVFMGNYLPKSPTADWQKILWLLLGVGILVIIYCVYYAIKSINEQSYAQLLVLRSWPVIGKMVLRYAQYLILFNLNILLSNGFSLQDICGFALKQPAGSLQYQLGLNVKQKLVAGRTLQEIITAEPFLSDELLFVVNTGSERIVVARQIKILEVIAYEELSAGLQRLSLKIQPLSFIVIGIGILTMYLKLLMPVYSMMQGF</sequence>
<dbReference type="GO" id="GO:0005886">
    <property type="term" value="C:plasma membrane"/>
    <property type="evidence" value="ECO:0007669"/>
    <property type="project" value="UniProtKB-SubCell"/>
</dbReference>
<evidence type="ECO:0000313" key="10">
    <source>
        <dbReference type="Proteomes" id="UP000185499"/>
    </source>
</evidence>
<dbReference type="KEGG" id="lah:LA20533_06975"/>
<protein>
    <recommendedName>
        <fullName evidence="8">Type II secretion system protein GspF domain-containing protein</fullName>
    </recommendedName>
</protein>
<evidence type="ECO:0000256" key="1">
    <source>
        <dbReference type="ARBA" id="ARBA00004651"/>
    </source>
</evidence>
<dbReference type="PANTHER" id="PTHR30012:SF0">
    <property type="entry name" value="TYPE II SECRETION SYSTEM PROTEIN F-RELATED"/>
    <property type="match status" value="1"/>
</dbReference>
<gene>
    <name evidence="9" type="ORF">LA20533_06975</name>
</gene>
<dbReference type="PANTHER" id="PTHR30012">
    <property type="entry name" value="GENERAL SECRETION PATHWAY PROTEIN"/>
    <property type="match status" value="1"/>
</dbReference>